<gene>
    <name evidence="1" type="ORF">N8E88_10385</name>
</gene>
<reference evidence="1" key="1">
    <citation type="submission" date="2022-09" db="EMBL/GenBank/DDBJ databases">
        <title>Interaction between co-microsymbionts with complementary sets of symbiotic genes in legume-rhizobium systems.</title>
        <authorList>
            <person name="Safronova V."/>
            <person name="Sazanova A."/>
            <person name="Afonin A."/>
            <person name="Chirak E."/>
        </authorList>
    </citation>
    <scope>NUCLEOTIDE SEQUENCE</scope>
    <source>
        <strain evidence="1">A18/3m</strain>
    </source>
</reference>
<accession>A0ACD4CY03</accession>
<organism evidence="1 2">
    <name type="scientific">Phyllobacterium zundukense</name>
    <dbReference type="NCBI Taxonomy" id="1867719"/>
    <lineage>
        <taxon>Bacteria</taxon>
        <taxon>Pseudomonadati</taxon>
        <taxon>Pseudomonadota</taxon>
        <taxon>Alphaproteobacteria</taxon>
        <taxon>Hyphomicrobiales</taxon>
        <taxon>Phyllobacteriaceae</taxon>
        <taxon>Phyllobacterium</taxon>
    </lineage>
</organism>
<sequence length="90" mass="9839">MYSSLKFLGVAATIVTGLALTSPIFAADAKPSPDSSMGSGMMEHGGMMDMMKQMSQMMESCNKMMQSTPDSGKPNEQWRKDRPMQPEKKG</sequence>
<keyword evidence="1" id="KW-0614">Plasmid</keyword>
<evidence type="ECO:0000313" key="2">
    <source>
        <dbReference type="Proteomes" id="UP001061991"/>
    </source>
</evidence>
<name>A0ACD4CY03_9HYPH</name>
<dbReference type="Proteomes" id="UP001061991">
    <property type="component" value="Plasmid p_unnamed1"/>
</dbReference>
<keyword evidence="2" id="KW-1185">Reference proteome</keyword>
<dbReference type="EMBL" id="CP104972">
    <property type="protein sequence ID" value="UXN58444.1"/>
    <property type="molecule type" value="Genomic_DNA"/>
</dbReference>
<geneLocation type="plasmid" evidence="1 2">
    <name>p_unnamed1</name>
</geneLocation>
<protein>
    <submittedName>
        <fullName evidence="1">Uncharacterized protein</fullName>
    </submittedName>
</protein>
<proteinExistence type="predicted"/>
<evidence type="ECO:0000313" key="1">
    <source>
        <dbReference type="EMBL" id="UXN58444.1"/>
    </source>
</evidence>